<dbReference type="Gene3D" id="3.60.10.10">
    <property type="entry name" value="Endonuclease/exonuclease/phosphatase"/>
    <property type="match status" value="1"/>
</dbReference>
<organism evidence="2 3">
    <name type="scientific">Seminavis robusta</name>
    <dbReference type="NCBI Taxonomy" id="568900"/>
    <lineage>
        <taxon>Eukaryota</taxon>
        <taxon>Sar</taxon>
        <taxon>Stramenopiles</taxon>
        <taxon>Ochrophyta</taxon>
        <taxon>Bacillariophyta</taxon>
        <taxon>Bacillariophyceae</taxon>
        <taxon>Bacillariophycidae</taxon>
        <taxon>Naviculales</taxon>
        <taxon>Naviculaceae</taxon>
        <taxon>Seminavis</taxon>
    </lineage>
</organism>
<reference evidence="2" key="1">
    <citation type="submission" date="2020-06" db="EMBL/GenBank/DDBJ databases">
        <authorList>
            <consortium name="Plant Systems Biology data submission"/>
        </authorList>
    </citation>
    <scope>NUCLEOTIDE SEQUENCE</scope>
    <source>
        <strain evidence="2">D6</strain>
    </source>
</reference>
<comment type="caution">
    <text evidence="2">The sequence shown here is derived from an EMBL/GenBank/DDBJ whole genome shotgun (WGS) entry which is preliminary data.</text>
</comment>
<accession>A0A9N8H5V9</accession>
<evidence type="ECO:0000313" key="2">
    <source>
        <dbReference type="EMBL" id="CAB9498118.1"/>
    </source>
</evidence>
<dbReference type="EMBL" id="CAICTM010000032">
    <property type="protein sequence ID" value="CAB9498118.1"/>
    <property type="molecule type" value="Genomic_DNA"/>
</dbReference>
<dbReference type="InterPro" id="IPR036691">
    <property type="entry name" value="Endo/exonu/phosph_ase_sf"/>
</dbReference>
<keyword evidence="1" id="KW-0732">Signal</keyword>
<evidence type="ECO:0000256" key="1">
    <source>
        <dbReference type="SAM" id="SignalP"/>
    </source>
</evidence>
<dbReference type="SUPFAM" id="SSF56219">
    <property type="entry name" value="DNase I-like"/>
    <property type="match status" value="1"/>
</dbReference>
<dbReference type="Proteomes" id="UP001153069">
    <property type="component" value="Unassembled WGS sequence"/>
</dbReference>
<evidence type="ECO:0000313" key="3">
    <source>
        <dbReference type="Proteomes" id="UP001153069"/>
    </source>
</evidence>
<name>A0A9N8H5V9_9STRA</name>
<sequence length="507" mass="54719">MKWALCAFAASVAYLVSAKNTLTVVTINFGCRDLYPLAACDNCQTRFDLMAAAINGGSNIEGLPNLDEVDVVVAQELGTDAQNFAQISSALSNRGLIHTTGEPSPRAGDRICRSPIVFHGNVKDIAGYITGLDNGGLVTWSRYPILETLMQNWCGHNLPTPAGYLLTLLDVGEGRVAAIFNLHAMPNYDFGIPGSAETIRTYQFGEVSGLADKLLESFRGSSNAAFSVILGGDFNEDAYHFQSHDDSANCGLITNDQVFQKFHSVGLGLLGACQTGIIGKPTWDPTNNDLADRFSEDSTHQVLDYLIQHSSSSSSSNPVNVVTTLKTKEPWSGQFCHDTTLGEAKPNNLYRASAYALSDHNLVTATFTLPDSSGASTWAARIAFNNAVRSWNSGIVDEAACGQQGTVCWTDDDCCNSAYSWNGIGQTCNGIYCAPCAELGQSCGAQLEGSDCCGYYDFTSGEGLHCQKTDDLFSLDARCVHKFDRGTYCLWDGECKSNNCNWLFKCD</sequence>
<feature type="chain" id="PRO_5040184807" description="Endonuclease/exonuclease/phosphatase domain-containing protein" evidence="1">
    <location>
        <begin position="19"/>
        <end position="507"/>
    </location>
</feature>
<feature type="signal peptide" evidence="1">
    <location>
        <begin position="1"/>
        <end position="18"/>
    </location>
</feature>
<dbReference type="OrthoDB" id="10597186at2759"/>
<proteinExistence type="predicted"/>
<gene>
    <name evidence="2" type="ORF">SEMRO_32_G020580.1</name>
</gene>
<keyword evidence="3" id="KW-1185">Reference proteome</keyword>
<protein>
    <recommendedName>
        <fullName evidence="4">Endonuclease/exonuclease/phosphatase domain-containing protein</fullName>
    </recommendedName>
</protein>
<dbReference type="AlphaFoldDB" id="A0A9N8H5V9"/>
<evidence type="ECO:0008006" key="4">
    <source>
        <dbReference type="Google" id="ProtNLM"/>
    </source>
</evidence>